<dbReference type="Gene3D" id="3.40.50.720">
    <property type="entry name" value="NAD(P)-binding Rossmann-like Domain"/>
    <property type="match status" value="1"/>
</dbReference>
<dbReference type="AlphaFoldDB" id="A0AAQ3QVT9"/>
<dbReference type="Pfam" id="PF01370">
    <property type="entry name" value="Epimerase"/>
    <property type="match status" value="1"/>
</dbReference>
<dbReference type="CDD" id="cd05242">
    <property type="entry name" value="SDR_a8"/>
    <property type="match status" value="1"/>
</dbReference>
<dbReference type="KEGG" id="puo:RZN69_21730"/>
<dbReference type="EMBL" id="CP136920">
    <property type="protein sequence ID" value="WOO41250.1"/>
    <property type="molecule type" value="Genomic_DNA"/>
</dbReference>
<feature type="domain" description="NAD-dependent epimerase/dehydratase" evidence="2">
    <location>
        <begin position="3"/>
        <end position="215"/>
    </location>
</feature>
<protein>
    <submittedName>
        <fullName evidence="4">TIGR01777 family oxidoreductase</fullName>
    </submittedName>
</protein>
<dbReference type="InterPro" id="IPR010099">
    <property type="entry name" value="SDR39U1"/>
</dbReference>
<dbReference type="NCBIfam" id="TIGR01777">
    <property type="entry name" value="yfcH"/>
    <property type="match status" value="1"/>
</dbReference>
<dbReference type="SUPFAM" id="SSF51735">
    <property type="entry name" value="NAD(P)-binding Rossmann-fold domains"/>
    <property type="match status" value="1"/>
</dbReference>
<proteinExistence type="inferred from homology"/>
<dbReference type="InterPro" id="IPR001509">
    <property type="entry name" value="Epimerase_deHydtase"/>
</dbReference>
<accession>A0AAQ3QVT9</accession>
<dbReference type="InterPro" id="IPR013549">
    <property type="entry name" value="DUF1731"/>
</dbReference>
<gene>
    <name evidence="4" type="ORF">RZN69_21730</name>
</gene>
<reference evidence="4 5" key="1">
    <citation type="submission" date="2023-10" db="EMBL/GenBank/DDBJ databases">
        <title>Rubellicoccus peritrichatus gen. nov., sp. nov., isolated from an algae of coral reef tank.</title>
        <authorList>
            <person name="Luo J."/>
        </authorList>
    </citation>
    <scope>NUCLEOTIDE SEQUENCE [LARGE SCALE GENOMIC DNA]</scope>
    <source>
        <strain evidence="4 5">CR14</strain>
    </source>
</reference>
<dbReference type="Proteomes" id="UP001304300">
    <property type="component" value="Chromosome"/>
</dbReference>
<evidence type="ECO:0000259" key="2">
    <source>
        <dbReference type="Pfam" id="PF01370"/>
    </source>
</evidence>
<dbReference type="RefSeq" id="WP_317833679.1">
    <property type="nucleotide sequence ID" value="NZ_CP136920.1"/>
</dbReference>
<name>A0AAQ3QVT9_9BACT</name>
<dbReference type="Pfam" id="PF08338">
    <property type="entry name" value="DUF1731"/>
    <property type="match status" value="1"/>
</dbReference>
<feature type="domain" description="DUF1731" evidence="3">
    <location>
        <begin position="245"/>
        <end position="291"/>
    </location>
</feature>
<keyword evidence="5" id="KW-1185">Reference proteome</keyword>
<organism evidence="4 5">
    <name type="scientific">Rubellicoccus peritrichatus</name>
    <dbReference type="NCBI Taxonomy" id="3080537"/>
    <lineage>
        <taxon>Bacteria</taxon>
        <taxon>Pseudomonadati</taxon>
        <taxon>Verrucomicrobiota</taxon>
        <taxon>Opitutia</taxon>
        <taxon>Puniceicoccales</taxon>
        <taxon>Cerasicoccaceae</taxon>
        <taxon>Rubellicoccus</taxon>
    </lineage>
</organism>
<dbReference type="PANTHER" id="PTHR11092">
    <property type="entry name" value="SUGAR NUCLEOTIDE EPIMERASE RELATED"/>
    <property type="match status" value="1"/>
</dbReference>
<evidence type="ECO:0000313" key="5">
    <source>
        <dbReference type="Proteomes" id="UP001304300"/>
    </source>
</evidence>
<comment type="similarity">
    <text evidence="1">Belongs to the NAD(P)-dependent epimerase/dehydratase family. SDR39U1 subfamily.</text>
</comment>
<evidence type="ECO:0000259" key="3">
    <source>
        <dbReference type="Pfam" id="PF08338"/>
    </source>
</evidence>
<evidence type="ECO:0000313" key="4">
    <source>
        <dbReference type="EMBL" id="WOO41250.1"/>
    </source>
</evidence>
<dbReference type="PANTHER" id="PTHR11092:SF0">
    <property type="entry name" value="EPIMERASE FAMILY PROTEIN SDR39U1"/>
    <property type="match status" value="1"/>
</dbReference>
<sequence>MKIAITGASGLVGQALSESLKKDGHMVLPISRSSGDDIVCWNPEAGTIEKEKLHGCDAIVNLAGEGIAQRWTSEVKRRILDSRIKSTRLIAETAASLEPKPKALINASAIGIYGYKKREAVDEDSSYGTGFLADVCKEWEPQTNAAEDAGIRVAQIRIGIVLSPKGGALAKMITPFKAGVGGPVGNGKQIASWIALDDLVHVFRLAIENDSVSGVINAVAPNPVSNREFATVLGQVLGRPSLVPAPAIAVKLAFGEMAAETVLSDLEVKSRRLPELGFEFQYPTLPEALKYLLVCG</sequence>
<dbReference type="InterPro" id="IPR036291">
    <property type="entry name" value="NAD(P)-bd_dom_sf"/>
</dbReference>
<evidence type="ECO:0000256" key="1">
    <source>
        <dbReference type="ARBA" id="ARBA00009353"/>
    </source>
</evidence>